<keyword evidence="4" id="KW-1185">Reference proteome</keyword>
<name>A0A2A4G3W6_9FLAO</name>
<dbReference type="GO" id="GO:0003677">
    <property type="term" value="F:DNA binding"/>
    <property type="evidence" value="ECO:0007669"/>
    <property type="project" value="InterPro"/>
</dbReference>
<feature type="transmembrane region" description="Helical" evidence="1">
    <location>
        <begin position="51"/>
        <end position="72"/>
    </location>
</feature>
<sequence>MKALKRLAQQEIFFYPRPLWRNTLWVFLAVMAIILFLNPHKIKSVEQPNRVLLMLGFALVYALGYLIAHALLGRNKKQWMRLEFIGVLSLSAVFTAMGIVAIRTFVMHYQTPPEIISGSPWTPFQPWRLFSICAIHSGIQTAMNYSSYLLFLRKMLTSGQNEIDSNKNRHQVNIHFKGKNKNEALTLEASRFLYASSEGHYVNIHFIDEGQTKSKLLRNSMKNIQLQTVASSTVYRCHNSYLINLLHAKAIKGNSNKSVVVLNHVTENIPVSPSKFVSLKRLVINKGQ</sequence>
<evidence type="ECO:0000313" key="4">
    <source>
        <dbReference type="Proteomes" id="UP000219559"/>
    </source>
</evidence>
<dbReference type="SMART" id="SM00850">
    <property type="entry name" value="LytTR"/>
    <property type="match status" value="1"/>
</dbReference>
<keyword evidence="1" id="KW-1133">Transmembrane helix</keyword>
<reference evidence="3 4" key="1">
    <citation type="submission" date="2017-04" db="EMBL/GenBank/DDBJ databases">
        <title>A new member of the family Flavobacteriaceae isolated from ascidians.</title>
        <authorList>
            <person name="Chen L."/>
        </authorList>
    </citation>
    <scope>NUCLEOTIDE SEQUENCE [LARGE SCALE GENOMIC DNA]</scope>
    <source>
        <strain evidence="3 4">HQA918</strain>
    </source>
</reference>
<feature type="transmembrane region" description="Helical" evidence="1">
    <location>
        <begin position="129"/>
        <end position="151"/>
    </location>
</feature>
<keyword evidence="1" id="KW-0812">Transmembrane</keyword>
<dbReference type="RefSeq" id="WP_097443823.1">
    <property type="nucleotide sequence ID" value="NZ_NBWU01000009.1"/>
</dbReference>
<dbReference type="OrthoDB" id="1118393at2"/>
<feature type="transmembrane region" description="Helical" evidence="1">
    <location>
        <begin position="84"/>
        <end position="109"/>
    </location>
</feature>
<evidence type="ECO:0000313" key="3">
    <source>
        <dbReference type="EMBL" id="PCE62452.1"/>
    </source>
</evidence>
<proteinExistence type="predicted"/>
<evidence type="ECO:0000259" key="2">
    <source>
        <dbReference type="SMART" id="SM00850"/>
    </source>
</evidence>
<dbReference type="Gene3D" id="2.40.50.1020">
    <property type="entry name" value="LytTr DNA-binding domain"/>
    <property type="match status" value="1"/>
</dbReference>
<dbReference type="Pfam" id="PF04397">
    <property type="entry name" value="LytTR"/>
    <property type="match status" value="1"/>
</dbReference>
<keyword evidence="1" id="KW-0472">Membrane</keyword>
<protein>
    <recommendedName>
        <fullName evidence="2">HTH LytTR-type domain-containing protein</fullName>
    </recommendedName>
</protein>
<dbReference type="AlphaFoldDB" id="A0A2A4G3W6"/>
<dbReference type="EMBL" id="NBWU01000009">
    <property type="protein sequence ID" value="PCE62452.1"/>
    <property type="molecule type" value="Genomic_DNA"/>
</dbReference>
<dbReference type="Proteomes" id="UP000219559">
    <property type="component" value="Unassembled WGS sequence"/>
</dbReference>
<comment type="caution">
    <text evidence="3">The sequence shown here is derived from an EMBL/GenBank/DDBJ whole genome shotgun (WGS) entry which is preliminary data.</text>
</comment>
<feature type="transmembrane region" description="Helical" evidence="1">
    <location>
        <begin position="20"/>
        <end position="39"/>
    </location>
</feature>
<organism evidence="3 4">
    <name type="scientific">Sediminicola luteus</name>
    <dbReference type="NCBI Taxonomy" id="319238"/>
    <lineage>
        <taxon>Bacteria</taxon>
        <taxon>Pseudomonadati</taxon>
        <taxon>Bacteroidota</taxon>
        <taxon>Flavobacteriia</taxon>
        <taxon>Flavobacteriales</taxon>
        <taxon>Flavobacteriaceae</taxon>
        <taxon>Sediminicola</taxon>
    </lineage>
</organism>
<gene>
    <name evidence="3" type="ORF">B7P33_19055</name>
</gene>
<dbReference type="InterPro" id="IPR007492">
    <property type="entry name" value="LytTR_DNA-bd_dom"/>
</dbReference>
<evidence type="ECO:0000256" key="1">
    <source>
        <dbReference type="SAM" id="Phobius"/>
    </source>
</evidence>
<feature type="domain" description="HTH LytTR-type" evidence="2">
    <location>
        <begin position="182"/>
        <end position="284"/>
    </location>
</feature>
<accession>A0A2A4G3W6</accession>